<evidence type="ECO:0000313" key="1">
    <source>
        <dbReference type="EMBL" id="KPM04309.1"/>
    </source>
</evidence>
<name>A0A132A0I9_SARSC</name>
<comment type="caution">
    <text evidence="1">The sequence shown here is derived from an EMBL/GenBank/DDBJ whole genome shotgun (WGS) entry which is preliminary data.</text>
</comment>
<gene>
    <name evidence="1" type="ORF">QR98_0027520</name>
</gene>
<proteinExistence type="predicted"/>
<reference evidence="1 2" key="1">
    <citation type="journal article" date="2015" name="Parasit. Vectors">
        <title>Draft genome of the scabies mite.</title>
        <authorList>
            <person name="Rider S.D.Jr."/>
            <person name="Morgan M.S."/>
            <person name="Arlian L.G."/>
        </authorList>
    </citation>
    <scope>NUCLEOTIDE SEQUENCE [LARGE SCALE GENOMIC DNA]</scope>
    <source>
        <strain evidence="1">Arlian Lab</strain>
    </source>
</reference>
<dbReference type="OrthoDB" id="6515208at2759"/>
<dbReference type="AlphaFoldDB" id="A0A132A0I9"/>
<organism evidence="1 2">
    <name type="scientific">Sarcoptes scabiei</name>
    <name type="common">Itch mite</name>
    <name type="synonym">Acarus scabiei</name>
    <dbReference type="NCBI Taxonomy" id="52283"/>
    <lineage>
        <taxon>Eukaryota</taxon>
        <taxon>Metazoa</taxon>
        <taxon>Ecdysozoa</taxon>
        <taxon>Arthropoda</taxon>
        <taxon>Chelicerata</taxon>
        <taxon>Arachnida</taxon>
        <taxon>Acari</taxon>
        <taxon>Acariformes</taxon>
        <taxon>Sarcoptiformes</taxon>
        <taxon>Astigmata</taxon>
        <taxon>Psoroptidia</taxon>
        <taxon>Sarcoptoidea</taxon>
        <taxon>Sarcoptidae</taxon>
        <taxon>Sarcoptinae</taxon>
        <taxon>Sarcoptes</taxon>
    </lineage>
</organism>
<dbReference type="EMBL" id="JXLN01008207">
    <property type="protein sequence ID" value="KPM04309.1"/>
    <property type="molecule type" value="Genomic_DNA"/>
</dbReference>
<sequence>MKTLVKVGDYVASFGDENEFWNNIKQFGHHSLKLLTMDTEQNESYRHEKISNDHLRESVKETLVAKSNKYETVLLEKYFKLLARLRSKLGRNEYRYFTTLYESATSELNSQDHDLLLELITLEQQLNRTVNPYDSIIGDIRRIGTAHNIQLVCGVNLIQIHSAKCQSLLILLLRSSSKTAQRDLLYALQIAIQTNRSDRRKRQQTVFIIARLLGQTYRPSRWLIENILHEIYHNHQINSLPIESSLLQALTLIAQNERLPKLKEMLCNYLVRRFTKIFSSMKFSSDNIANDSIEAFDRNRSDLNTSDDNEDLDDGINELFLFDSLKMLTNLDNFTAIQSVHNQIGESIFKRNRSTILTIATIHSYRRSINRSLVQTILGELFQMGSCQIQQEVVQLLIDNIDLINLEQTIDKRWPKYSFNQLDQDLAENLL</sequence>
<evidence type="ECO:0000313" key="2">
    <source>
        <dbReference type="Proteomes" id="UP000616769"/>
    </source>
</evidence>
<dbReference type="VEuPathDB" id="VectorBase:SSCA010219"/>
<dbReference type="Proteomes" id="UP000616769">
    <property type="component" value="Unassembled WGS sequence"/>
</dbReference>
<protein>
    <submittedName>
        <fullName evidence="1">Uncharacterized protein</fullName>
    </submittedName>
</protein>
<accession>A0A132A0I9</accession>